<evidence type="ECO:0000256" key="4">
    <source>
        <dbReference type="ARBA" id="ARBA00038402"/>
    </source>
</evidence>
<keyword evidence="7" id="KW-1185">Reference proteome</keyword>
<evidence type="ECO:0000256" key="3">
    <source>
        <dbReference type="ARBA" id="ARBA00022833"/>
    </source>
</evidence>
<reference evidence="6 7" key="1">
    <citation type="submission" date="2024-01" db="EMBL/GenBank/DDBJ databases">
        <authorList>
            <person name="Allen C."/>
            <person name="Tagirdzhanova G."/>
        </authorList>
    </citation>
    <scope>NUCLEOTIDE SEQUENCE [LARGE SCALE GENOMIC DNA]</scope>
</reference>
<feature type="region of interest" description="Disordered" evidence="5">
    <location>
        <begin position="150"/>
        <end position="245"/>
    </location>
</feature>
<evidence type="ECO:0000256" key="1">
    <source>
        <dbReference type="ARBA" id="ARBA00022694"/>
    </source>
</evidence>
<keyword evidence="2" id="KW-0479">Metal-binding</keyword>
<keyword evidence="1" id="KW-0819">tRNA processing</keyword>
<evidence type="ECO:0000256" key="2">
    <source>
        <dbReference type="ARBA" id="ARBA00022723"/>
    </source>
</evidence>
<dbReference type="Pfam" id="PF04032">
    <property type="entry name" value="Rpr2"/>
    <property type="match status" value="1"/>
</dbReference>
<dbReference type="InterPro" id="IPR007175">
    <property type="entry name" value="Rpr2/Snm1/Rpp21"/>
</dbReference>
<evidence type="ECO:0000256" key="5">
    <source>
        <dbReference type="SAM" id="MobiDB-lite"/>
    </source>
</evidence>
<organism evidence="6 7">
    <name type="scientific">Sporothrix curviconia</name>
    <dbReference type="NCBI Taxonomy" id="1260050"/>
    <lineage>
        <taxon>Eukaryota</taxon>
        <taxon>Fungi</taxon>
        <taxon>Dikarya</taxon>
        <taxon>Ascomycota</taxon>
        <taxon>Pezizomycotina</taxon>
        <taxon>Sordariomycetes</taxon>
        <taxon>Sordariomycetidae</taxon>
        <taxon>Ophiostomatales</taxon>
        <taxon>Ophiostomataceae</taxon>
        <taxon>Sporothrix</taxon>
    </lineage>
</organism>
<dbReference type="PANTHER" id="PTHR14742:SF0">
    <property type="entry name" value="RIBONUCLEASE P PROTEIN SUBUNIT P21"/>
    <property type="match status" value="1"/>
</dbReference>
<proteinExistence type="inferred from homology"/>
<dbReference type="PANTHER" id="PTHR14742">
    <property type="entry name" value="RIBONUCLEASE P SUBUNIT P21"/>
    <property type="match status" value="1"/>
</dbReference>
<evidence type="ECO:0000313" key="7">
    <source>
        <dbReference type="Proteomes" id="UP001642405"/>
    </source>
</evidence>
<comment type="similarity">
    <text evidence="4">Belongs to the eukaryotic/archaeal RNase P protein component 4 family.</text>
</comment>
<keyword evidence="3" id="KW-0862">Zinc</keyword>
<sequence length="245" mass="25710">MAKAKGAAGSAAVANRPAYSRVSFLFQAAALLAGTQPPKSAISSSATTTTTAAAGAEAAETAAADGAEAAVPLQGMARRLLTQMRSVSRKTNMRVRPAMKHRVCKYCDTLLVEGTTCVSVVENHSRGGRKPWADVLTVTCTACGRARRYPVSAPRQPRRPARAGAAKDAGTGPEDGEVSGSDAAANQDDKPKTQQQQQQQPKKGKRQENQGKQGKKQDKRQHTVVVGRGKHQKPAGGFARKNGPG</sequence>
<protein>
    <submittedName>
        <fullName evidence="6">Uncharacterized protein</fullName>
    </submittedName>
</protein>
<comment type="caution">
    <text evidence="6">The sequence shown here is derived from an EMBL/GenBank/DDBJ whole genome shotgun (WGS) entry which is preliminary data.</text>
</comment>
<accession>A0ABP0BH94</accession>
<name>A0ABP0BH94_9PEZI</name>
<dbReference type="EMBL" id="CAWUHB010000015">
    <property type="protein sequence ID" value="CAK7218594.1"/>
    <property type="molecule type" value="Genomic_DNA"/>
</dbReference>
<dbReference type="Gene3D" id="6.20.50.20">
    <property type="match status" value="1"/>
</dbReference>
<evidence type="ECO:0000313" key="6">
    <source>
        <dbReference type="EMBL" id="CAK7218594.1"/>
    </source>
</evidence>
<dbReference type="Proteomes" id="UP001642405">
    <property type="component" value="Unassembled WGS sequence"/>
</dbReference>
<gene>
    <name evidence="6" type="ORF">SCUCBS95973_003541</name>
</gene>